<dbReference type="GO" id="GO:0006567">
    <property type="term" value="P:L-threonine catabolic process"/>
    <property type="evidence" value="ECO:0007669"/>
    <property type="project" value="TreeGrafter"/>
</dbReference>
<keyword evidence="8" id="KW-1185">Reference proteome</keyword>
<sequence length="437" mass="47943">MAPSINDLPPEQYAPVEVKSSKLRVLRPDEESRDAEGERGAVGHDAVTISAPNTEDMPLFTMPSMQKLQQAQWRVEHDFRSDTVTVPTVNMMQAMIESSFQDDMYDAEGDESVNRLQDRLVELTGKEAAMWALSGTMGNQICLRTHLTQPPHSVLLDHRAHVHCWESGALPVMSQASVTQVHPKNGIHLTVEDVKKHIIADGNIHFPPTRVVSLENSLSGTILPLKDAKEISEFVRNYPVEEGQRPIAMHLDGARLFDAIAAEGVDLKEYCACFDSISICLAKGLGAPMGSVIVGSKKFINRAKYFRKMFGGGTRQPGMMAAAALSSIEYTMPLLPRVHALTRQTADSLRKVGYTISLPVQTNMIVLDLEHDGIPPAAFVDYGKRAGVSLFPSGRLVFHHQISPEAAAKLVNALTRLMEDKNAGVALETRKVTGGYI</sequence>
<evidence type="ECO:0000259" key="6">
    <source>
        <dbReference type="Pfam" id="PF01212"/>
    </source>
</evidence>
<organism evidence="7 8">
    <name type="scientific">Talaromyces islandicus</name>
    <name type="common">Penicillium islandicum</name>
    <dbReference type="NCBI Taxonomy" id="28573"/>
    <lineage>
        <taxon>Eukaryota</taxon>
        <taxon>Fungi</taxon>
        <taxon>Dikarya</taxon>
        <taxon>Ascomycota</taxon>
        <taxon>Pezizomycotina</taxon>
        <taxon>Eurotiomycetes</taxon>
        <taxon>Eurotiomycetidae</taxon>
        <taxon>Eurotiales</taxon>
        <taxon>Trichocomaceae</taxon>
        <taxon>Talaromyces</taxon>
        <taxon>Talaromyces sect. Islandici</taxon>
    </lineage>
</organism>
<comment type="similarity">
    <text evidence="2">Belongs to the threonine aldolase family.</text>
</comment>
<dbReference type="Proteomes" id="UP000054383">
    <property type="component" value="Unassembled WGS sequence"/>
</dbReference>
<dbReference type="InterPro" id="IPR015422">
    <property type="entry name" value="PyrdxlP-dep_Trfase_small"/>
</dbReference>
<evidence type="ECO:0000313" key="7">
    <source>
        <dbReference type="EMBL" id="CRG88128.1"/>
    </source>
</evidence>
<dbReference type="PANTHER" id="PTHR48097:SF9">
    <property type="entry name" value="L-THREONINE ALDOLASE"/>
    <property type="match status" value="1"/>
</dbReference>
<dbReference type="OMA" id="RAHVHCW"/>
<evidence type="ECO:0000256" key="3">
    <source>
        <dbReference type="ARBA" id="ARBA00022898"/>
    </source>
</evidence>
<dbReference type="FunFam" id="3.40.640.10:FF:000030">
    <property type="entry name" value="Low-specificity L-threonine aldolase"/>
    <property type="match status" value="1"/>
</dbReference>
<evidence type="ECO:0000256" key="2">
    <source>
        <dbReference type="ARBA" id="ARBA00006966"/>
    </source>
</evidence>
<dbReference type="SUPFAM" id="SSF53383">
    <property type="entry name" value="PLP-dependent transferases"/>
    <property type="match status" value="1"/>
</dbReference>
<dbReference type="PANTHER" id="PTHR48097">
    <property type="entry name" value="L-THREONINE ALDOLASE-RELATED"/>
    <property type="match status" value="1"/>
</dbReference>
<dbReference type="GO" id="GO:0008732">
    <property type="term" value="F:L-allo-threonine aldolase activity"/>
    <property type="evidence" value="ECO:0007669"/>
    <property type="project" value="TreeGrafter"/>
</dbReference>
<comment type="cofactor">
    <cofactor evidence="1">
        <name>pyridoxal 5'-phosphate</name>
        <dbReference type="ChEBI" id="CHEBI:597326"/>
    </cofactor>
</comment>
<proteinExistence type="inferred from homology"/>
<dbReference type="Gene3D" id="3.90.1150.10">
    <property type="entry name" value="Aspartate Aminotransferase, domain 1"/>
    <property type="match status" value="1"/>
</dbReference>
<accession>A0A0U1LXN3</accession>
<evidence type="ECO:0000313" key="8">
    <source>
        <dbReference type="Proteomes" id="UP000054383"/>
    </source>
</evidence>
<dbReference type="Gene3D" id="3.40.640.10">
    <property type="entry name" value="Type I PLP-dependent aspartate aminotransferase-like (Major domain)"/>
    <property type="match status" value="1"/>
</dbReference>
<dbReference type="GO" id="GO:0005829">
    <property type="term" value="C:cytosol"/>
    <property type="evidence" value="ECO:0007669"/>
    <property type="project" value="TreeGrafter"/>
</dbReference>
<dbReference type="NCBIfam" id="NF041359">
    <property type="entry name" value="GntG_guanitoxin"/>
    <property type="match status" value="1"/>
</dbReference>
<dbReference type="EMBL" id="CVMT01000004">
    <property type="protein sequence ID" value="CRG88128.1"/>
    <property type="molecule type" value="Genomic_DNA"/>
</dbReference>
<evidence type="ECO:0000256" key="4">
    <source>
        <dbReference type="ARBA" id="ARBA00023239"/>
    </source>
</evidence>
<protein>
    <submittedName>
        <fullName evidence="7">Threonine aldolase</fullName>
    </submittedName>
</protein>
<feature type="region of interest" description="Disordered" evidence="5">
    <location>
        <begin position="1"/>
        <end position="41"/>
    </location>
</feature>
<dbReference type="GO" id="GO:0006545">
    <property type="term" value="P:glycine biosynthetic process"/>
    <property type="evidence" value="ECO:0007669"/>
    <property type="project" value="TreeGrafter"/>
</dbReference>
<feature type="compositionally biased region" description="Basic and acidic residues" evidence="5">
    <location>
        <begin position="26"/>
        <end position="41"/>
    </location>
</feature>
<dbReference type="InterPro" id="IPR015421">
    <property type="entry name" value="PyrdxlP-dep_Trfase_major"/>
</dbReference>
<dbReference type="AlphaFoldDB" id="A0A0U1LXN3"/>
<dbReference type="Pfam" id="PF01212">
    <property type="entry name" value="Beta_elim_lyase"/>
    <property type="match status" value="1"/>
</dbReference>
<gene>
    <name evidence="7" type="primary">gly1</name>
    <name evidence="7" type="ORF">PISL3812_05155</name>
</gene>
<dbReference type="InterPro" id="IPR023603">
    <property type="entry name" value="Low_specificity_L-TA-like"/>
</dbReference>
<dbReference type="InterPro" id="IPR015424">
    <property type="entry name" value="PyrdxlP-dep_Trfase"/>
</dbReference>
<keyword evidence="4" id="KW-0456">Lyase</keyword>
<feature type="domain" description="Aromatic amino acid beta-eliminating lyase/threonine aldolase" evidence="6">
    <location>
        <begin position="78"/>
        <end position="369"/>
    </location>
</feature>
<dbReference type="OrthoDB" id="10261951at2759"/>
<reference evidence="7 8" key="1">
    <citation type="submission" date="2015-04" db="EMBL/GenBank/DDBJ databases">
        <authorList>
            <person name="Syromyatnikov M.Y."/>
            <person name="Popov V.N."/>
        </authorList>
    </citation>
    <scope>NUCLEOTIDE SEQUENCE [LARGE SCALE GENOMIC DNA]</scope>
    <source>
        <strain evidence="7">WF-38-12</strain>
    </source>
</reference>
<dbReference type="STRING" id="28573.A0A0U1LXN3"/>
<keyword evidence="3" id="KW-0663">Pyridoxal phosphate</keyword>
<evidence type="ECO:0000256" key="1">
    <source>
        <dbReference type="ARBA" id="ARBA00001933"/>
    </source>
</evidence>
<name>A0A0U1LXN3_TALIS</name>
<evidence type="ECO:0000256" key="5">
    <source>
        <dbReference type="SAM" id="MobiDB-lite"/>
    </source>
</evidence>
<dbReference type="InterPro" id="IPR001597">
    <property type="entry name" value="ArAA_b-elim_lyase/Thr_aldolase"/>
</dbReference>